<dbReference type="Gene3D" id="3.20.20.80">
    <property type="entry name" value="Glycosidases"/>
    <property type="match status" value="1"/>
</dbReference>
<comment type="caution">
    <text evidence="1">The sequence shown here is derived from an EMBL/GenBank/DDBJ whole genome shotgun (WGS) entry which is preliminary data.</text>
</comment>
<gene>
    <name evidence="1" type="ORF">A2160_00020</name>
</gene>
<dbReference type="AlphaFoldDB" id="A0A1F5E436"/>
<protein>
    <submittedName>
        <fullName evidence="1">Uncharacterized protein</fullName>
    </submittedName>
</protein>
<evidence type="ECO:0000313" key="2">
    <source>
        <dbReference type="Proteomes" id="UP000177006"/>
    </source>
</evidence>
<accession>A0A1F5E436</accession>
<dbReference type="STRING" id="1797457.A2160_00020"/>
<organism evidence="1 2">
    <name type="scientific">Candidatus Beckwithbacteria bacterium RBG_13_42_9</name>
    <dbReference type="NCBI Taxonomy" id="1797457"/>
    <lineage>
        <taxon>Bacteria</taxon>
        <taxon>Candidatus Beckwithiibacteriota</taxon>
    </lineage>
</organism>
<sequence>MNFTAAKQEAIIHLGKSGQVVFTLEALKFIKEEEFPQVTVTNYPVEPHIKRAPIQLKTVKSGWQVTCLDQPGYRHWRMVFSPKALIFPTREGEYISNPLKFPPYSTYSLSYPGTASTKCVIIFFPDNTGLLVGAKPSLNWAKISLTLGENGSFCLKFLQNQEDLFLIPFADDWEKAVKSFRKVAFGQEKVAKKPQILTEPRFSLQMGIRDFFGRSYINSFTELEPIINLYRDRLGPRNIVHLFATNAAGFDQLFPDFAIDSRLGGEKGLAKLVSQLHKQNLYVSHHFNPRIADFRWLEKNPQFKEAVIINPQGAYNSPWVEFYKGAVYFVLDPNHPLVQEYSLKTIKYFQKMGFDYVEIDQIAYQRNLYTRAGGFGSGYQRLIDQTAKMGMKFWIEGVSDIFDLPADCFCQVLQRDRPEMWETEENRRGYVYGTAFTRFFRCLQPFTPISFQLVTEKCKVDLIAKRMKTAQNLKANVYDLELGFVDKTYIARLNKVLQAVKK</sequence>
<name>A0A1F5E436_9BACT</name>
<proteinExistence type="predicted"/>
<dbReference type="Proteomes" id="UP000177006">
    <property type="component" value="Unassembled WGS sequence"/>
</dbReference>
<dbReference type="InterPro" id="IPR017853">
    <property type="entry name" value="GH"/>
</dbReference>
<reference evidence="1 2" key="1">
    <citation type="journal article" date="2016" name="Nat. Commun.">
        <title>Thousands of microbial genomes shed light on interconnected biogeochemical processes in an aquifer system.</title>
        <authorList>
            <person name="Anantharaman K."/>
            <person name="Brown C.T."/>
            <person name="Hug L.A."/>
            <person name="Sharon I."/>
            <person name="Castelle C.J."/>
            <person name="Probst A.J."/>
            <person name="Thomas B.C."/>
            <person name="Singh A."/>
            <person name="Wilkins M.J."/>
            <person name="Karaoz U."/>
            <person name="Brodie E.L."/>
            <person name="Williams K.H."/>
            <person name="Hubbard S.S."/>
            <person name="Banfield J.F."/>
        </authorList>
    </citation>
    <scope>NUCLEOTIDE SEQUENCE [LARGE SCALE GENOMIC DNA]</scope>
</reference>
<dbReference type="EMBL" id="MEZK01000025">
    <property type="protein sequence ID" value="OGD62123.1"/>
    <property type="molecule type" value="Genomic_DNA"/>
</dbReference>
<evidence type="ECO:0000313" key="1">
    <source>
        <dbReference type="EMBL" id="OGD62123.1"/>
    </source>
</evidence>
<dbReference type="SUPFAM" id="SSF51445">
    <property type="entry name" value="(Trans)glycosidases"/>
    <property type="match status" value="1"/>
</dbReference>